<dbReference type="EMBL" id="CP113864">
    <property type="protein sequence ID" value="WAM32743.1"/>
    <property type="molecule type" value="Genomic_DNA"/>
</dbReference>
<evidence type="ECO:0000259" key="1">
    <source>
        <dbReference type="Pfam" id="PF17297"/>
    </source>
</evidence>
<dbReference type="Gene3D" id="3.40.449.10">
    <property type="entry name" value="Phosphoenolpyruvate Carboxykinase, domain 1"/>
    <property type="match status" value="1"/>
</dbReference>
<dbReference type="InterPro" id="IPR035078">
    <property type="entry name" value="PEP_carboxykinase_GTP_N"/>
</dbReference>
<accession>A0ABY7BJZ4</accession>
<keyword evidence="3" id="KW-1185">Reference proteome</keyword>
<dbReference type="Pfam" id="PF17297">
    <property type="entry name" value="PEPCK_N"/>
    <property type="match status" value="1"/>
</dbReference>
<name>A0ABY7BJZ4_9FIRM</name>
<reference evidence="2" key="1">
    <citation type="submission" date="2022-12" db="EMBL/GenBank/DDBJ databases">
        <authorList>
            <person name="Bing R.G."/>
            <person name="Willard D.J."/>
            <person name="Manesh M.J.H."/>
            <person name="Laemthong T."/>
            <person name="Crosby J.R."/>
            <person name="Kelly R.M."/>
        </authorList>
    </citation>
    <scope>NUCLEOTIDE SEQUENCE</scope>
    <source>
        <strain evidence="2">DSM 8991</strain>
    </source>
</reference>
<evidence type="ECO:0000313" key="2">
    <source>
        <dbReference type="EMBL" id="WAM32743.1"/>
    </source>
</evidence>
<dbReference type="InterPro" id="IPR008210">
    <property type="entry name" value="PEP_carboxykinase_N"/>
</dbReference>
<feature type="domain" description="Phosphoenolpyruvate carboxykinase GTP-utilising N-terminal" evidence="1">
    <location>
        <begin position="1"/>
        <end position="48"/>
    </location>
</feature>
<organism evidence="2 3">
    <name type="scientific">Caldicellulosiruptor naganoensis</name>
    <dbReference type="NCBI Taxonomy" id="29324"/>
    <lineage>
        <taxon>Bacteria</taxon>
        <taxon>Bacillati</taxon>
        <taxon>Bacillota</taxon>
        <taxon>Bacillota incertae sedis</taxon>
        <taxon>Caldicellulosiruptorales</taxon>
        <taxon>Caldicellulosiruptoraceae</taxon>
        <taxon>Caldicellulosiruptor</taxon>
    </lineage>
</organism>
<dbReference type="SUPFAM" id="SSF68923">
    <property type="entry name" value="PEP carboxykinase N-terminal domain"/>
    <property type="match status" value="1"/>
</dbReference>
<gene>
    <name evidence="2" type="ORF">OTJ99_002232</name>
</gene>
<evidence type="ECO:0000313" key="3">
    <source>
        <dbReference type="Proteomes" id="UP001164745"/>
    </source>
</evidence>
<sequence length="94" mass="10849">MARITKPDKIVWIDGSEEEKEKLIKEALQTGELMELNQEKLPGCYLTEHIRAMLQGLKTGHLSALQQKKRQVKQTTGWTQMRLTRCSTHFLTVP</sequence>
<dbReference type="Proteomes" id="UP001164745">
    <property type="component" value="Chromosome"/>
</dbReference>
<protein>
    <recommendedName>
        <fullName evidence="1">Phosphoenolpyruvate carboxykinase GTP-utilising N-terminal domain-containing protein</fullName>
    </recommendedName>
</protein>
<proteinExistence type="predicted"/>